<dbReference type="InterPro" id="IPR001343">
    <property type="entry name" value="Hemolysn_Ca-bd"/>
</dbReference>
<comment type="caution">
    <text evidence="5">The sequence shown here is derived from an EMBL/GenBank/DDBJ whole genome shotgun (WGS) entry which is preliminary data.</text>
</comment>
<evidence type="ECO:0000256" key="3">
    <source>
        <dbReference type="SAM" id="MobiDB-lite"/>
    </source>
</evidence>
<evidence type="ECO:0000256" key="2">
    <source>
        <dbReference type="ARBA" id="ARBA00022525"/>
    </source>
</evidence>
<dbReference type="EMBL" id="QPJL01000006">
    <property type="protein sequence ID" value="RCW85079.1"/>
    <property type="molecule type" value="Genomic_DNA"/>
</dbReference>
<protein>
    <submittedName>
        <fullName evidence="5">Hemolysin type calcium-binding protein</fullName>
    </submittedName>
</protein>
<dbReference type="PANTHER" id="PTHR38340:SF1">
    <property type="entry name" value="S-LAYER PROTEIN"/>
    <property type="match status" value="1"/>
</dbReference>
<organism evidence="5 6">
    <name type="scientific">Paracoccus lutimaris</name>
    <dbReference type="NCBI Taxonomy" id="1490030"/>
    <lineage>
        <taxon>Bacteria</taxon>
        <taxon>Pseudomonadati</taxon>
        <taxon>Pseudomonadota</taxon>
        <taxon>Alphaproteobacteria</taxon>
        <taxon>Rhodobacterales</taxon>
        <taxon>Paracoccaceae</taxon>
        <taxon>Paracoccus</taxon>
    </lineage>
</organism>
<feature type="region of interest" description="Disordered" evidence="3">
    <location>
        <begin position="1"/>
        <end position="27"/>
    </location>
</feature>
<comment type="subcellular location">
    <subcellularLocation>
        <location evidence="1">Secreted</location>
    </subcellularLocation>
</comment>
<dbReference type="InterPro" id="IPR018511">
    <property type="entry name" value="Hemolysin-typ_Ca-bd_CS"/>
</dbReference>
<dbReference type="OrthoDB" id="6305173at2"/>
<keyword evidence="2" id="KW-0964">Secreted</keyword>
<dbReference type="PRINTS" id="PR00313">
    <property type="entry name" value="CABNDNGRPT"/>
</dbReference>
<sequence length="645" mass="66719">MATIPGGVGNDTLNGTSDPDLITGDAGNDVLNGGAGADTVEGGAGADVLLWDADSTATGVHDVYHGGAGDEGFNSSAYSQSGGDTLGLGLGGSATDGFNVVLSASNSGSATDAYGNTLSFDGVERLRTGDGADSIDASGAVPVDGEGIRLHTGGGADSITGSAATDYLHSGDGNDVIHAGDGNDVIEAGSGNDTVYGEGGNDGIRWGDGGYDGAIGNDVYYGGSGFNTLNAWQNDSAGHGVNMVLTGADSGTVDALGGTASGHLEFHQFQNLLTGGGDDTIDGRGAGASGFRLYANWGDDSILGSIGNDQLEGGFGADTIDAGAGNDAISMTGDLYSSGHAWPDTESDLLVLRDGFGQDTVRAFNITPYTDEWGNIFPTDRLDVSGLHDADGNPIRLSDVTVGTFTDQNGNPHAQLTFPNGETLILWGVDPADLDRGTLYEMGIPCFCRGTLIATNRGEIPVEQLKVDDLVVTRDHGLSPVRWIGSRLLDAVDLAAAPRLRPIRIRAGALGPGLPRLDLLVSPQHRILVRSTIAQRMFGCPEVLVAAKQLLAIDGFDQVDSPEVEYFHILFDQHEIVRSNGAETESLYTGAQALKAVGAAAREEILTIFPQLRDAPAEAARPLIPAARGRQLAQRHARNRKDLVC</sequence>
<dbReference type="InterPro" id="IPR036844">
    <property type="entry name" value="Hint_dom_sf"/>
</dbReference>
<evidence type="ECO:0000259" key="4">
    <source>
        <dbReference type="Pfam" id="PF13403"/>
    </source>
</evidence>
<dbReference type="Gene3D" id="2.150.10.10">
    <property type="entry name" value="Serralysin-like metalloprotease, C-terminal"/>
    <property type="match status" value="2"/>
</dbReference>
<feature type="domain" description="Hedgehog/Intein (Hint)" evidence="4">
    <location>
        <begin position="445"/>
        <end position="590"/>
    </location>
</feature>
<evidence type="ECO:0000313" key="6">
    <source>
        <dbReference type="Proteomes" id="UP000253345"/>
    </source>
</evidence>
<dbReference type="Pfam" id="PF13403">
    <property type="entry name" value="Hint_2"/>
    <property type="match status" value="1"/>
</dbReference>
<dbReference type="GO" id="GO:0005509">
    <property type="term" value="F:calcium ion binding"/>
    <property type="evidence" value="ECO:0007669"/>
    <property type="project" value="InterPro"/>
</dbReference>
<evidence type="ECO:0000256" key="1">
    <source>
        <dbReference type="ARBA" id="ARBA00004613"/>
    </source>
</evidence>
<accession>A0A368YZI3</accession>
<dbReference type="InterPro" id="IPR028992">
    <property type="entry name" value="Hedgehog/Intein_dom"/>
</dbReference>
<evidence type="ECO:0000313" key="5">
    <source>
        <dbReference type="EMBL" id="RCW85079.1"/>
    </source>
</evidence>
<dbReference type="InterPro" id="IPR011049">
    <property type="entry name" value="Serralysin-like_metalloprot_C"/>
</dbReference>
<dbReference type="SUPFAM" id="SSF51294">
    <property type="entry name" value="Hedgehog/intein (Hint) domain"/>
    <property type="match status" value="1"/>
</dbReference>
<reference evidence="5 6" key="1">
    <citation type="submission" date="2018-07" db="EMBL/GenBank/DDBJ databases">
        <title>Genomic Encyclopedia of Type Strains, Phase III (KMG-III): the genomes of soil and plant-associated and newly described type strains.</title>
        <authorList>
            <person name="Whitman W."/>
        </authorList>
    </citation>
    <scope>NUCLEOTIDE SEQUENCE [LARGE SCALE GENOMIC DNA]</scope>
    <source>
        <strain evidence="5 6">CECT 8525</strain>
    </source>
</reference>
<dbReference type="AlphaFoldDB" id="A0A368YZI3"/>
<dbReference type="GO" id="GO:0005576">
    <property type="term" value="C:extracellular region"/>
    <property type="evidence" value="ECO:0007669"/>
    <property type="project" value="UniProtKB-SubCell"/>
</dbReference>
<keyword evidence="6" id="KW-1185">Reference proteome</keyword>
<dbReference type="RefSeq" id="WP_114348835.1">
    <property type="nucleotide sequence ID" value="NZ_QPJL01000006.1"/>
</dbReference>
<gene>
    <name evidence="5" type="ORF">DFP89_10697</name>
</gene>
<name>A0A368YZI3_9RHOB</name>
<dbReference type="PROSITE" id="PS00330">
    <property type="entry name" value="HEMOLYSIN_CALCIUM"/>
    <property type="match status" value="2"/>
</dbReference>
<dbReference type="InterPro" id="IPR050557">
    <property type="entry name" value="RTX_toxin/Mannuronan_C5-epim"/>
</dbReference>
<dbReference type="Pfam" id="PF00353">
    <property type="entry name" value="HemolysinCabind"/>
    <property type="match status" value="5"/>
</dbReference>
<proteinExistence type="predicted"/>
<dbReference type="PANTHER" id="PTHR38340">
    <property type="entry name" value="S-LAYER PROTEIN"/>
    <property type="match status" value="1"/>
</dbReference>
<dbReference type="Proteomes" id="UP000253345">
    <property type="component" value="Unassembled WGS sequence"/>
</dbReference>
<dbReference type="SUPFAM" id="SSF51120">
    <property type="entry name" value="beta-Roll"/>
    <property type="match status" value="2"/>
</dbReference>